<dbReference type="EMBL" id="BAABEP010000012">
    <property type="protein sequence ID" value="GAA3724581.1"/>
    <property type="molecule type" value="Genomic_DNA"/>
</dbReference>
<keyword evidence="3" id="KW-1185">Reference proteome</keyword>
<dbReference type="SUPFAM" id="SSF48208">
    <property type="entry name" value="Six-hairpin glycosidases"/>
    <property type="match status" value="1"/>
</dbReference>
<dbReference type="InterPro" id="IPR006311">
    <property type="entry name" value="TAT_signal"/>
</dbReference>
<dbReference type="InterPro" id="IPR012341">
    <property type="entry name" value="6hp_glycosidase-like_sf"/>
</dbReference>
<dbReference type="InterPro" id="IPR052043">
    <property type="entry name" value="PolySaccharide_Degr_Enz"/>
</dbReference>
<evidence type="ECO:0000256" key="1">
    <source>
        <dbReference type="ARBA" id="ARBA00022801"/>
    </source>
</evidence>
<dbReference type="Gene3D" id="1.50.10.10">
    <property type="match status" value="1"/>
</dbReference>
<gene>
    <name evidence="2" type="ORF">GCM10023082_23220</name>
</gene>
<evidence type="ECO:0000313" key="3">
    <source>
        <dbReference type="Proteomes" id="UP001499884"/>
    </source>
</evidence>
<evidence type="ECO:0000313" key="2">
    <source>
        <dbReference type="EMBL" id="GAA3724581.1"/>
    </source>
</evidence>
<accession>A0ABP7EWN6</accession>
<dbReference type="PROSITE" id="PS51318">
    <property type="entry name" value="TAT"/>
    <property type="match status" value="1"/>
</dbReference>
<dbReference type="PANTHER" id="PTHR33886">
    <property type="entry name" value="UNSATURATED RHAMNOGALACTURONAN HYDROLASE (EUROFUNG)"/>
    <property type="match status" value="1"/>
</dbReference>
<protein>
    <submittedName>
        <fullName evidence="2">Glycoside hydrolase family 88 protein</fullName>
    </submittedName>
</protein>
<dbReference type="PANTHER" id="PTHR33886:SF8">
    <property type="entry name" value="UNSATURATED RHAMNOGALACTURONAN HYDROLASE (EUROFUNG)"/>
    <property type="match status" value="1"/>
</dbReference>
<dbReference type="InterPro" id="IPR008928">
    <property type="entry name" value="6-hairpin_glycosidase_sf"/>
</dbReference>
<dbReference type="Pfam" id="PF07470">
    <property type="entry name" value="Glyco_hydro_88"/>
    <property type="match status" value="1"/>
</dbReference>
<dbReference type="InterPro" id="IPR010905">
    <property type="entry name" value="Glyco_hydro_88"/>
</dbReference>
<keyword evidence="1 2" id="KW-0378">Hydrolase</keyword>
<name>A0ABP7EWN6_9ACTN</name>
<reference evidence="3" key="1">
    <citation type="journal article" date="2019" name="Int. J. Syst. Evol. Microbiol.">
        <title>The Global Catalogue of Microorganisms (GCM) 10K type strain sequencing project: providing services to taxonomists for standard genome sequencing and annotation.</title>
        <authorList>
            <consortium name="The Broad Institute Genomics Platform"/>
            <consortium name="The Broad Institute Genome Sequencing Center for Infectious Disease"/>
            <person name="Wu L."/>
            <person name="Ma J."/>
        </authorList>
    </citation>
    <scope>NUCLEOTIDE SEQUENCE [LARGE SCALE GENOMIC DNA]</scope>
    <source>
        <strain evidence="3">JCM 30846</strain>
    </source>
</reference>
<sequence length="387" mass="41289">MDRRHFLGTGAALATAGAPLLGGVARAAAPRTATRPASAGADALPSRADITAVLRKVADRWIAAHPDTGDNLWANATFYSGLMALYRLTRDARYLDRARSWAESRAYGLNGGTTTRDADNQCAGQVYLDLYEAEPDPAKLTAIETCLHRMTAVDPVDKNDDWWWDDALHMGMPPFAGLGALRGDPAYWTKLHSLYTHTKSAEGGPGLLDPATGLWYRDKNFLPGGILSPSGKPVVWSRGNGWVAAGHVKTLKALPADRSDAAEYRDTLKRLIDAVARVQRADGFWNVNLADPEHFPGPETSGTVFFAYGTAYAVAAGLVDRAARLPVAARAWNGLVATAVHPDGTLGYVQKVGDRPDSSQPVTYDSTADFAVGGFLLAGTELAGLAS</sequence>
<dbReference type="RefSeq" id="WP_345644927.1">
    <property type="nucleotide sequence ID" value="NZ_BAABEP010000012.1"/>
</dbReference>
<comment type="caution">
    <text evidence="2">The sequence shown here is derived from an EMBL/GenBank/DDBJ whole genome shotgun (WGS) entry which is preliminary data.</text>
</comment>
<organism evidence="2 3">
    <name type="scientific">Streptomyces tremellae</name>
    <dbReference type="NCBI Taxonomy" id="1124239"/>
    <lineage>
        <taxon>Bacteria</taxon>
        <taxon>Bacillati</taxon>
        <taxon>Actinomycetota</taxon>
        <taxon>Actinomycetes</taxon>
        <taxon>Kitasatosporales</taxon>
        <taxon>Streptomycetaceae</taxon>
        <taxon>Streptomyces</taxon>
    </lineage>
</organism>
<proteinExistence type="predicted"/>
<dbReference type="GO" id="GO:0016787">
    <property type="term" value="F:hydrolase activity"/>
    <property type="evidence" value="ECO:0007669"/>
    <property type="project" value="UniProtKB-KW"/>
</dbReference>
<dbReference type="Proteomes" id="UP001499884">
    <property type="component" value="Unassembled WGS sequence"/>
</dbReference>